<evidence type="ECO:0000313" key="3">
    <source>
        <dbReference type="Proteomes" id="UP001497512"/>
    </source>
</evidence>
<accession>A0ABP0UET0</accession>
<keyword evidence="1" id="KW-0812">Transmembrane</keyword>
<dbReference type="PANTHER" id="PTHR33374">
    <property type="entry name" value="ARABINOGALACTAN PROTEIN 20"/>
    <property type="match status" value="1"/>
</dbReference>
<organism evidence="2 3">
    <name type="scientific">Sphagnum troendelagicum</name>
    <dbReference type="NCBI Taxonomy" id="128251"/>
    <lineage>
        <taxon>Eukaryota</taxon>
        <taxon>Viridiplantae</taxon>
        <taxon>Streptophyta</taxon>
        <taxon>Embryophyta</taxon>
        <taxon>Bryophyta</taxon>
        <taxon>Sphagnophytina</taxon>
        <taxon>Sphagnopsida</taxon>
        <taxon>Sphagnales</taxon>
        <taxon>Sphagnaceae</taxon>
        <taxon>Sphagnum</taxon>
    </lineage>
</organism>
<dbReference type="InterPro" id="IPR009424">
    <property type="entry name" value="AGP16/20/22/41"/>
</dbReference>
<feature type="transmembrane region" description="Helical" evidence="1">
    <location>
        <begin position="44"/>
        <end position="63"/>
    </location>
</feature>
<dbReference type="Pfam" id="PF06376">
    <property type="entry name" value="AGP"/>
    <property type="match status" value="1"/>
</dbReference>
<keyword evidence="1" id="KW-1133">Transmembrane helix</keyword>
<evidence type="ECO:0000256" key="1">
    <source>
        <dbReference type="SAM" id="Phobius"/>
    </source>
</evidence>
<keyword evidence="1" id="KW-0472">Membrane</keyword>
<dbReference type="Proteomes" id="UP001497512">
    <property type="component" value="Chromosome 3"/>
</dbReference>
<proteinExistence type="predicted"/>
<evidence type="ECO:0000313" key="2">
    <source>
        <dbReference type="EMBL" id="CAK9219897.1"/>
    </source>
</evidence>
<dbReference type="EMBL" id="OZ019895">
    <property type="protein sequence ID" value="CAK9219897.1"/>
    <property type="molecule type" value="Genomic_DNA"/>
</dbReference>
<gene>
    <name evidence="2" type="ORF">CSSPTR1EN2_LOCUS14966</name>
</gene>
<name>A0ABP0UET0_9BRYO</name>
<reference evidence="2" key="1">
    <citation type="submission" date="2024-02" db="EMBL/GenBank/DDBJ databases">
        <authorList>
            <consortium name="ELIXIR-Norway"/>
            <consortium name="Elixir Norway"/>
        </authorList>
    </citation>
    <scope>NUCLEOTIDE SEQUENCE</scope>
</reference>
<protein>
    <submittedName>
        <fullName evidence="2">Uncharacterized protein</fullName>
    </submittedName>
</protein>
<sequence length="74" mass="7789">MEGIFVQVAVFTISLVCSMGAFLPVVQAKSQGPPAPPSSRGSTIDQGIACAMLLLALVLTYFVHPIDSMPHALF</sequence>
<keyword evidence="3" id="KW-1185">Reference proteome</keyword>